<comment type="caution">
    <text evidence="2">The sequence shown here is derived from an EMBL/GenBank/DDBJ whole genome shotgun (WGS) entry which is preliminary data.</text>
</comment>
<name>A0A1Y2F907_PROLT</name>
<sequence length="162" mass="17238">MSKPSTYAFGQGRFLPFLDTSLQSASRDRFPSTSSDESSTSPALDPAQPSPIDRSGDALPSAGPSKQVRWSDEGIADCAPSSPDMPTTLACPPALDEEECDWRITAGRCINATTSSGASSMPASPSRKRTCPTLDVFSTKRHEGPAQSRSDPLLQQLLSHHS</sequence>
<keyword evidence="3" id="KW-1185">Reference proteome</keyword>
<dbReference type="RefSeq" id="XP_040724269.1">
    <property type="nucleotide sequence ID" value="XM_040871351.1"/>
</dbReference>
<evidence type="ECO:0000313" key="3">
    <source>
        <dbReference type="Proteomes" id="UP000193685"/>
    </source>
</evidence>
<dbReference type="AlphaFoldDB" id="A0A1Y2F907"/>
<feature type="compositionally biased region" description="Low complexity" evidence="1">
    <location>
        <begin position="32"/>
        <end position="41"/>
    </location>
</feature>
<accession>A0A1Y2F907</accession>
<dbReference type="GeneID" id="63787950"/>
<evidence type="ECO:0000256" key="1">
    <source>
        <dbReference type="SAM" id="MobiDB-lite"/>
    </source>
</evidence>
<feature type="region of interest" description="Disordered" evidence="1">
    <location>
        <begin position="139"/>
        <end position="162"/>
    </location>
</feature>
<organism evidence="2 3">
    <name type="scientific">Protomyces lactucae-debilis</name>
    <dbReference type="NCBI Taxonomy" id="2754530"/>
    <lineage>
        <taxon>Eukaryota</taxon>
        <taxon>Fungi</taxon>
        <taxon>Dikarya</taxon>
        <taxon>Ascomycota</taxon>
        <taxon>Taphrinomycotina</taxon>
        <taxon>Taphrinomycetes</taxon>
        <taxon>Taphrinales</taxon>
        <taxon>Protomycetaceae</taxon>
        <taxon>Protomyces</taxon>
    </lineage>
</organism>
<reference evidence="2 3" key="1">
    <citation type="submission" date="2016-07" db="EMBL/GenBank/DDBJ databases">
        <title>Pervasive Adenine N6-methylation of Active Genes in Fungi.</title>
        <authorList>
            <consortium name="DOE Joint Genome Institute"/>
            <person name="Mondo S.J."/>
            <person name="Dannebaum R.O."/>
            <person name="Kuo R.C."/>
            <person name="Labutti K."/>
            <person name="Haridas S."/>
            <person name="Kuo A."/>
            <person name="Salamov A."/>
            <person name="Ahrendt S.R."/>
            <person name="Lipzen A."/>
            <person name="Sullivan W."/>
            <person name="Andreopoulos W.B."/>
            <person name="Clum A."/>
            <person name="Lindquist E."/>
            <person name="Daum C."/>
            <person name="Ramamoorthy G.K."/>
            <person name="Gryganskyi A."/>
            <person name="Culley D."/>
            <person name="Magnuson J.K."/>
            <person name="James T.Y."/>
            <person name="O'Malley M.A."/>
            <person name="Stajich J.E."/>
            <person name="Spatafora J.W."/>
            <person name="Visel A."/>
            <person name="Grigoriev I.V."/>
        </authorList>
    </citation>
    <scope>NUCLEOTIDE SEQUENCE [LARGE SCALE GENOMIC DNA]</scope>
    <source>
        <strain evidence="2 3">12-1054</strain>
    </source>
</reference>
<evidence type="ECO:0000313" key="2">
    <source>
        <dbReference type="EMBL" id="ORY80381.1"/>
    </source>
</evidence>
<dbReference type="Proteomes" id="UP000193685">
    <property type="component" value="Unassembled WGS sequence"/>
</dbReference>
<gene>
    <name evidence="2" type="ORF">BCR37DRAFT_393746</name>
</gene>
<protein>
    <submittedName>
        <fullName evidence="2">Uncharacterized protein</fullName>
    </submittedName>
</protein>
<feature type="region of interest" description="Disordered" evidence="1">
    <location>
        <begin position="20"/>
        <end position="90"/>
    </location>
</feature>
<proteinExistence type="predicted"/>
<dbReference type="EMBL" id="MCFI01000013">
    <property type="protein sequence ID" value="ORY80381.1"/>
    <property type="molecule type" value="Genomic_DNA"/>
</dbReference>